<dbReference type="PROSITE" id="PS51257">
    <property type="entry name" value="PROKAR_LIPOPROTEIN"/>
    <property type="match status" value="1"/>
</dbReference>
<dbReference type="InterPro" id="IPR006311">
    <property type="entry name" value="TAT_signal"/>
</dbReference>
<keyword evidence="3" id="KW-1185">Reference proteome</keyword>
<feature type="signal peptide" evidence="1">
    <location>
        <begin position="1"/>
        <end position="27"/>
    </location>
</feature>
<evidence type="ECO:0000313" key="3">
    <source>
        <dbReference type="Proteomes" id="UP000002725"/>
    </source>
</evidence>
<dbReference type="RefSeq" id="WP_012506691.1">
    <property type="nucleotide sequence ID" value="NC_011059.1"/>
</dbReference>
<accession>B4S5W3</accession>
<proteinExistence type="predicted"/>
<evidence type="ECO:0000256" key="1">
    <source>
        <dbReference type="SAM" id="SignalP"/>
    </source>
</evidence>
<dbReference type="KEGG" id="paa:Paes_2157"/>
<dbReference type="EMBL" id="CP001108">
    <property type="protein sequence ID" value="ACF47160.1"/>
    <property type="molecule type" value="Genomic_DNA"/>
</dbReference>
<organism evidence="2 3">
    <name type="scientific">Prosthecochloris aestuarii (strain DSM 271 / SK 413)</name>
    <dbReference type="NCBI Taxonomy" id="290512"/>
    <lineage>
        <taxon>Bacteria</taxon>
        <taxon>Pseudomonadati</taxon>
        <taxon>Chlorobiota</taxon>
        <taxon>Chlorobiia</taxon>
        <taxon>Chlorobiales</taxon>
        <taxon>Chlorobiaceae</taxon>
        <taxon>Prosthecochloris</taxon>
    </lineage>
</organism>
<dbReference type="STRING" id="290512.Paes_2157"/>
<name>B4S5W3_PROA2</name>
<dbReference type="Proteomes" id="UP000002725">
    <property type="component" value="Chromosome"/>
</dbReference>
<sequence length="375" mass="41737">MGLSRRQFLVRTATCAVLFGLAPGLSACNGVIRHDSRKGEAYDALLGAIGQERTDMLWYASLAPSSHNVQPWTVIIDSDRWTIGSASSRWLPAVDPENREMLLSVGAFVENLTLAGSRFGIGVRSRVIAQSPNDPELVELQLSKVSPSGYPLERLEKRMTLRGPFQSQEIEASDFSSLIDGDEGFFYFPPASLEAAWLDEATIAANRQQVKRQDVASELASWIRWSDADARQYRNGLTPESMGITGLTGWYVRNFYGRDDVLNQDFRKNTVNRVVSQVAESGGWIVVTSDNGTPSALIQAGRRFERMLLKARGLSIGIHPMSQVLEEAPWKRDVRDALKVQKSPQLLLRVGYTRDYTDPVSVRMPLDRVVSFRAG</sequence>
<dbReference type="GO" id="GO:0016491">
    <property type="term" value="F:oxidoreductase activity"/>
    <property type="evidence" value="ECO:0007669"/>
    <property type="project" value="InterPro"/>
</dbReference>
<keyword evidence="1" id="KW-0732">Signal</keyword>
<evidence type="ECO:0000313" key="2">
    <source>
        <dbReference type="EMBL" id="ACF47160.1"/>
    </source>
</evidence>
<dbReference type="AlphaFoldDB" id="B4S5W3"/>
<gene>
    <name evidence="2" type="ordered locus">Paes_2157</name>
</gene>
<feature type="chain" id="PRO_5002825727" evidence="1">
    <location>
        <begin position="28"/>
        <end position="375"/>
    </location>
</feature>
<dbReference type="NCBIfam" id="NF047509">
    <property type="entry name" value="Rv3131_FMN_oxido"/>
    <property type="match status" value="1"/>
</dbReference>
<reference evidence="2" key="1">
    <citation type="submission" date="2008-06" db="EMBL/GenBank/DDBJ databases">
        <title>Complete sequence of chromosome of Prosthecochloris aestuarii DSM 271.</title>
        <authorList>
            <consortium name="US DOE Joint Genome Institute"/>
            <person name="Lucas S."/>
            <person name="Copeland A."/>
            <person name="Lapidus A."/>
            <person name="Glavina del Rio T."/>
            <person name="Dalin E."/>
            <person name="Tice H."/>
            <person name="Bruce D."/>
            <person name="Goodwin L."/>
            <person name="Pitluck S."/>
            <person name="Schmutz J."/>
            <person name="Larimer F."/>
            <person name="Land M."/>
            <person name="Hauser L."/>
            <person name="Kyrpides N."/>
            <person name="Anderson I."/>
            <person name="Liu Z."/>
            <person name="Li T."/>
            <person name="Zhao F."/>
            <person name="Overmann J."/>
            <person name="Bryant D.A."/>
            <person name="Richardson P."/>
        </authorList>
    </citation>
    <scope>NUCLEOTIDE SEQUENCE [LARGE SCALE GENOMIC DNA]</scope>
    <source>
        <strain evidence="2">DSM 271</strain>
    </source>
</reference>
<dbReference type="eggNOG" id="COG0778">
    <property type="taxonomic scope" value="Bacteria"/>
</dbReference>
<dbReference type="SUPFAM" id="SSF55469">
    <property type="entry name" value="FMN-dependent nitroreductase-like"/>
    <property type="match status" value="2"/>
</dbReference>
<dbReference type="Gene3D" id="3.40.109.10">
    <property type="entry name" value="NADH Oxidase"/>
    <property type="match status" value="1"/>
</dbReference>
<dbReference type="InterPro" id="IPR000415">
    <property type="entry name" value="Nitroreductase-like"/>
</dbReference>
<protein>
    <submittedName>
        <fullName evidence="2">Uncharacterized protein</fullName>
    </submittedName>
</protein>
<dbReference type="PROSITE" id="PS51318">
    <property type="entry name" value="TAT"/>
    <property type="match status" value="1"/>
</dbReference>
<dbReference type="HOGENOM" id="CLU_051479_3_1_10"/>